<comment type="similarity">
    <text evidence="2">In the N-terminal section; belongs to the transposase 2 family.</text>
</comment>
<comment type="similarity">
    <text evidence="1">In the C-terminal section; belongs to the transposase 35 family.</text>
</comment>
<dbReference type="NCBIfam" id="TIGR01766">
    <property type="entry name" value="IS200/IS605 family accessory protein TnpB-like domain"/>
    <property type="match status" value="1"/>
</dbReference>
<protein>
    <recommendedName>
        <fullName evidence="10">Transposase IS891/IS1136/IS1341 domain-containing protein</fullName>
    </recommendedName>
</protein>
<sequence>TKRKIKHIFTGKAVGIDVGLNSFLTDSDGEPVDNPRFLRKSEKRLKRFQRRFSKKEEGSENKKKARGKLSRLHLKVSRQRKDFAINTARQVITNSDFVGIEDLKVSNMVKNRKLAKSISDASWSVFRNWLEYYGEISEVQVVAVSPAYTSQMCSSCGVIVKKGLECRVHECPCGCVLDRDENAAKNILAKAYEAVGHTDSKNASGEKSSTSGSPDASRLVEGRICGTLVPAECQ</sequence>
<keyword evidence="5" id="KW-0233">DNA recombination</keyword>
<gene>
    <name evidence="9" type="ORF">LCGC14_1250910</name>
</gene>
<dbReference type="GO" id="GO:0003677">
    <property type="term" value="F:DNA binding"/>
    <property type="evidence" value="ECO:0007669"/>
    <property type="project" value="UniProtKB-KW"/>
</dbReference>
<dbReference type="Pfam" id="PF01385">
    <property type="entry name" value="OrfB_IS605"/>
    <property type="match status" value="1"/>
</dbReference>
<dbReference type="AlphaFoldDB" id="A0A0F9LPU4"/>
<evidence type="ECO:0000313" key="9">
    <source>
        <dbReference type="EMBL" id="KKM89221.1"/>
    </source>
</evidence>
<dbReference type="InterPro" id="IPR001959">
    <property type="entry name" value="Transposase"/>
</dbReference>
<feature type="region of interest" description="Disordered" evidence="6">
    <location>
        <begin position="199"/>
        <end position="218"/>
    </location>
</feature>
<dbReference type="PANTHER" id="PTHR30405">
    <property type="entry name" value="TRANSPOSASE"/>
    <property type="match status" value="1"/>
</dbReference>
<dbReference type="InterPro" id="IPR010095">
    <property type="entry name" value="Cas12f1-like_TNB"/>
</dbReference>
<name>A0A0F9LPU4_9ZZZZ</name>
<evidence type="ECO:0000259" key="8">
    <source>
        <dbReference type="Pfam" id="PF07282"/>
    </source>
</evidence>
<dbReference type="GO" id="GO:0032196">
    <property type="term" value="P:transposition"/>
    <property type="evidence" value="ECO:0007669"/>
    <property type="project" value="UniProtKB-KW"/>
</dbReference>
<keyword evidence="4" id="KW-0238">DNA-binding</keyword>
<reference evidence="9" key="1">
    <citation type="journal article" date="2015" name="Nature">
        <title>Complex archaea that bridge the gap between prokaryotes and eukaryotes.</title>
        <authorList>
            <person name="Spang A."/>
            <person name="Saw J.H."/>
            <person name="Jorgensen S.L."/>
            <person name="Zaremba-Niedzwiedzka K."/>
            <person name="Martijn J."/>
            <person name="Lind A.E."/>
            <person name="van Eijk R."/>
            <person name="Schleper C."/>
            <person name="Guy L."/>
            <person name="Ettema T.J."/>
        </authorList>
    </citation>
    <scope>NUCLEOTIDE SEQUENCE</scope>
</reference>
<evidence type="ECO:0000256" key="6">
    <source>
        <dbReference type="SAM" id="MobiDB-lite"/>
    </source>
</evidence>
<feature type="domain" description="Probable transposase IS891/IS1136/IS1341" evidence="7">
    <location>
        <begin position="10"/>
        <end position="112"/>
    </location>
</feature>
<proteinExistence type="inferred from homology"/>
<dbReference type="InterPro" id="IPR051399">
    <property type="entry name" value="RNA-guided_DNA_endo/Transpos"/>
</dbReference>
<feature type="compositionally biased region" description="Polar residues" evidence="6">
    <location>
        <begin position="201"/>
        <end position="214"/>
    </location>
</feature>
<comment type="caution">
    <text evidence="9">The sequence shown here is derived from an EMBL/GenBank/DDBJ whole genome shotgun (WGS) entry which is preliminary data.</text>
</comment>
<evidence type="ECO:0000259" key="7">
    <source>
        <dbReference type="Pfam" id="PF01385"/>
    </source>
</evidence>
<organism evidence="9">
    <name type="scientific">marine sediment metagenome</name>
    <dbReference type="NCBI Taxonomy" id="412755"/>
    <lineage>
        <taxon>unclassified sequences</taxon>
        <taxon>metagenomes</taxon>
        <taxon>ecological metagenomes</taxon>
    </lineage>
</organism>
<dbReference type="PANTHER" id="PTHR30405:SF11">
    <property type="entry name" value="RNA-GUIDED DNA ENDONUCLEASE RV2885C-RELATED"/>
    <property type="match status" value="1"/>
</dbReference>
<dbReference type="Pfam" id="PF07282">
    <property type="entry name" value="Cas12f1-like_TNB"/>
    <property type="match status" value="1"/>
</dbReference>
<evidence type="ECO:0000256" key="5">
    <source>
        <dbReference type="ARBA" id="ARBA00023172"/>
    </source>
</evidence>
<feature type="non-terminal residue" evidence="9">
    <location>
        <position position="1"/>
    </location>
</feature>
<evidence type="ECO:0008006" key="10">
    <source>
        <dbReference type="Google" id="ProtNLM"/>
    </source>
</evidence>
<evidence type="ECO:0000256" key="2">
    <source>
        <dbReference type="ARBA" id="ARBA00011044"/>
    </source>
</evidence>
<dbReference type="GO" id="GO:0006310">
    <property type="term" value="P:DNA recombination"/>
    <property type="evidence" value="ECO:0007669"/>
    <property type="project" value="UniProtKB-KW"/>
</dbReference>
<evidence type="ECO:0000256" key="3">
    <source>
        <dbReference type="ARBA" id="ARBA00022578"/>
    </source>
</evidence>
<evidence type="ECO:0000256" key="4">
    <source>
        <dbReference type="ARBA" id="ARBA00023125"/>
    </source>
</evidence>
<evidence type="ECO:0000256" key="1">
    <source>
        <dbReference type="ARBA" id="ARBA00008761"/>
    </source>
</evidence>
<dbReference type="EMBL" id="LAZR01006854">
    <property type="protein sequence ID" value="KKM89221.1"/>
    <property type="molecule type" value="Genomic_DNA"/>
</dbReference>
<keyword evidence="3" id="KW-0815">Transposition</keyword>
<accession>A0A0F9LPU4</accession>
<dbReference type="NCBIfam" id="NF040570">
    <property type="entry name" value="guided_TnpB"/>
    <property type="match status" value="1"/>
</dbReference>
<feature type="domain" description="Cas12f1-like TNB" evidence="8">
    <location>
        <begin position="123"/>
        <end position="187"/>
    </location>
</feature>